<evidence type="ECO:0000313" key="2">
    <source>
        <dbReference type="EMBL" id="ACP37969.1"/>
    </source>
</evidence>
<organism evidence="2 3">
    <name type="scientific">Saccharolobus islandicus (strain M.14.25 / Kamchatka #1)</name>
    <name type="common">Sulfolobus islandicus</name>
    <dbReference type="NCBI Taxonomy" id="427317"/>
    <lineage>
        <taxon>Archaea</taxon>
        <taxon>Thermoproteota</taxon>
        <taxon>Thermoprotei</taxon>
        <taxon>Sulfolobales</taxon>
        <taxon>Sulfolobaceae</taxon>
        <taxon>Saccharolobus</taxon>
    </lineage>
</organism>
<keyword evidence="1" id="KW-0472">Membrane</keyword>
<feature type="transmembrane region" description="Helical" evidence="1">
    <location>
        <begin position="23"/>
        <end position="40"/>
    </location>
</feature>
<proteinExistence type="predicted"/>
<dbReference type="KEGG" id="sia:M1425_1210"/>
<accession>C3MYJ0</accession>
<dbReference type="AlphaFoldDB" id="C3MYJ0"/>
<evidence type="ECO:0000313" key="3">
    <source>
        <dbReference type="Proteomes" id="UP000001350"/>
    </source>
</evidence>
<dbReference type="HOGENOM" id="CLU_2713023_0_0_2"/>
<sequence>MLSREGFLPHLVEEYWFCDLEDLFFVVLIFKYSLGLNLGAKRLSRLIKRIYQGGGGIKNFLNGRETRKLLLA</sequence>
<keyword evidence="1" id="KW-0812">Transmembrane</keyword>
<protein>
    <submittedName>
        <fullName evidence="2">Uncharacterized protein</fullName>
    </submittedName>
</protein>
<dbReference type="Proteomes" id="UP000001350">
    <property type="component" value="Chromosome"/>
</dbReference>
<dbReference type="EMBL" id="CP001400">
    <property type="protein sequence ID" value="ACP37969.1"/>
    <property type="molecule type" value="Genomic_DNA"/>
</dbReference>
<keyword evidence="1" id="KW-1133">Transmembrane helix</keyword>
<gene>
    <name evidence="2" type="ordered locus">M1425_1210</name>
</gene>
<name>C3MYJ0_SACI4</name>
<evidence type="ECO:0000256" key="1">
    <source>
        <dbReference type="SAM" id="Phobius"/>
    </source>
</evidence>
<reference evidence="2 3" key="1">
    <citation type="journal article" date="2009" name="Proc. Natl. Acad. Sci. U.S.A.">
        <title>Biogeography of the Sulfolobus islandicus pan-genome.</title>
        <authorList>
            <person name="Reno M.L."/>
            <person name="Held N.L."/>
            <person name="Fields C.J."/>
            <person name="Burke P.V."/>
            <person name="Whitaker R.J."/>
        </authorList>
    </citation>
    <scope>NUCLEOTIDE SEQUENCE [LARGE SCALE GENOMIC DNA]</scope>
    <source>
        <strain evidence="3">M.14.25 / Kamchatka #1</strain>
    </source>
</reference>